<dbReference type="KEGG" id="trr:M419DRAFT_34117"/>
<dbReference type="Proteomes" id="UP000024376">
    <property type="component" value="Unassembled WGS sequence"/>
</dbReference>
<accession>A0A024SD09</accession>
<gene>
    <name evidence="1" type="ORF">M419DRAFT_34117</name>
</gene>
<dbReference type="InterPro" id="IPR036291">
    <property type="entry name" value="NAD(P)-bd_dom_sf"/>
</dbReference>
<evidence type="ECO:0000313" key="1">
    <source>
        <dbReference type="EMBL" id="ETS03224.1"/>
    </source>
</evidence>
<name>A0A024SD09_HYPJR</name>
<dbReference type="PANTHER" id="PTHR14097">
    <property type="entry name" value="OXIDOREDUCTASE HTATIP2"/>
    <property type="match status" value="1"/>
</dbReference>
<dbReference type="HOGENOM" id="CLU_071330_5_0_1"/>
<reference evidence="2" key="1">
    <citation type="journal article" date="2013" name="Ind. Biotechnol.">
        <title>Comparative genomics analysis of Trichoderma reesei strains.</title>
        <authorList>
            <person name="Koike H."/>
            <person name="Aerts A."/>
            <person name="LaButti K."/>
            <person name="Grigoriev I.V."/>
            <person name="Baker S.E."/>
        </authorList>
    </citation>
    <scope>NUCLEOTIDE SEQUENCE [LARGE SCALE GENOMIC DNA]</scope>
    <source>
        <strain evidence="2">ATCC 56765 / BCRC 32924 / NRRL 11460 / Rut C-30</strain>
    </source>
</reference>
<dbReference type="Gene3D" id="3.40.50.720">
    <property type="entry name" value="NAD(P)-binding Rossmann-like Domain"/>
    <property type="match status" value="1"/>
</dbReference>
<protein>
    <recommendedName>
        <fullName evidence="3">Nucleoside-diphosphate-sugar epimerase</fullName>
    </recommendedName>
</protein>
<evidence type="ECO:0008006" key="3">
    <source>
        <dbReference type="Google" id="ProtNLM"/>
    </source>
</evidence>
<sequence>MHLILTGATGLIGSSVLDAMLRTTEITKISILSRRPVAMAEDAKDARVNVIIHKDFSRYNSEVLSKLQGASGAVWALGVSQTKVSKEEFIKITKDYPLAGAEAFSSLAPNNGPFRFVFVSGQGSTQTPGRFASLYSRTKGEVEAALSQMRITYPRLLVDAVGPGFVDSKNHAAIQPYLPDQGLFVDGSKMLLRKPIEVGAKWLHCPSEPMGRFLVGMALGKYEARLQAGDVQFETLNGGLRIIKNVALKQLVSQED</sequence>
<dbReference type="SUPFAM" id="SSF51735">
    <property type="entry name" value="NAD(P)-binding Rossmann-fold domains"/>
    <property type="match status" value="1"/>
</dbReference>
<dbReference type="AlphaFoldDB" id="A0A024SD09"/>
<dbReference type="EMBL" id="KI911143">
    <property type="protein sequence ID" value="ETS03224.1"/>
    <property type="molecule type" value="Genomic_DNA"/>
</dbReference>
<organism evidence="1 2">
    <name type="scientific">Hypocrea jecorina (strain ATCC 56765 / BCRC 32924 / NRRL 11460 / Rut C-30)</name>
    <name type="common">Trichoderma reesei</name>
    <dbReference type="NCBI Taxonomy" id="1344414"/>
    <lineage>
        <taxon>Eukaryota</taxon>
        <taxon>Fungi</taxon>
        <taxon>Dikarya</taxon>
        <taxon>Ascomycota</taxon>
        <taxon>Pezizomycotina</taxon>
        <taxon>Sordariomycetes</taxon>
        <taxon>Hypocreomycetidae</taxon>
        <taxon>Hypocreales</taxon>
        <taxon>Hypocreaceae</taxon>
        <taxon>Trichoderma</taxon>
    </lineage>
</organism>
<dbReference type="PANTHER" id="PTHR14097:SF8">
    <property type="entry name" value="NAD(P)-BINDING DOMAIN-CONTAINING PROTEIN"/>
    <property type="match status" value="1"/>
</dbReference>
<evidence type="ECO:0000313" key="2">
    <source>
        <dbReference type="Proteomes" id="UP000024376"/>
    </source>
</evidence>
<dbReference type="OrthoDB" id="9975943at2759"/>
<proteinExistence type="predicted"/>